<dbReference type="AlphaFoldDB" id="A0AAQ3PBN4"/>
<evidence type="ECO:0000313" key="2">
    <source>
        <dbReference type="EMBL" id="WVZ24037.1"/>
    </source>
</evidence>
<keyword evidence="1" id="KW-0472">Membrane</keyword>
<dbReference type="EMBL" id="CP144700">
    <property type="protein sequence ID" value="WVZ24037.1"/>
    <property type="molecule type" value="Genomic_DNA"/>
</dbReference>
<proteinExistence type="predicted"/>
<feature type="transmembrane region" description="Helical" evidence="1">
    <location>
        <begin position="31"/>
        <end position="52"/>
    </location>
</feature>
<accession>A0AAQ3PBN4</accession>
<sequence>MVTQKPPTNDTYRRRNTFELCDKIISDLKRFLIVLGRNGNVILPLLFFLLFLQHDVAEKLGQNGLVSRHFGVAREIIDINDEVSVAISSVPYDVEIEEVQLEGPPEAPSDVDDKGIWGHLGVLQMHQPVIAIAVVFNVVVSQVGDLRKRQKVLRNADRLLLRHIG</sequence>
<keyword evidence="3" id="KW-1185">Reference proteome</keyword>
<organism evidence="2 3">
    <name type="scientific">Vigna mungo</name>
    <name type="common">Black gram</name>
    <name type="synonym">Phaseolus mungo</name>
    <dbReference type="NCBI Taxonomy" id="3915"/>
    <lineage>
        <taxon>Eukaryota</taxon>
        <taxon>Viridiplantae</taxon>
        <taxon>Streptophyta</taxon>
        <taxon>Embryophyta</taxon>
        <taxon>Tracheophyta</taxon>
        <taxon>Spermatophyta</taxon>
        <taxon>Magnoliopsida</taxon>
        <taxon>eudicotyledons</taxon>
        <taxon>Gunneridae</taxon>
        <taxon>Pentapetalae</taxon>
        <taxon>rosids</taxon>
        <taxon>fabids</taxon>
        <taxon>Fabales</taxon>
        <taxon>Fabaceae</taxon>
        <taxon>Papilionoideae</taxon>
        <taxon>50 kb inversion clade</taxon>
        <taxon>NPAAA clade</taxon>
        <taxon>indigoferoid/millettioid clade</taxon>
        <taxon>Phaseoleae</taxon>
        <taxon>Vigna</taxon>
    </lineage>
</organism>
<feature type="transmembrane region" description="Helical" evidence="1">
    <location>
        <begin position="125"/>
        <end position="144"/>
    </location>
</feature>
<name>A0AAQ3PBN4_VIGMU</name>
<protein>
    <submittedName>
        <fullName evidence="2">Uncharacterized protein</fullName>
    </submittedName>
</protein>
<evidence type="ECO:0000313" key="3">
    <source>
        <dbReference type="Proteomes" id="UP001374535"/>
    </source>
</evidence>
<keyword evidence="1" id="KW-0812">Transmembrane</keyword>
<gene>
    <name evidence="2" type="ORF">V8G54_002581</name>
</gene>
<evidence type="ECO:0000256" key="1">
    <source>
        <dbReference type="SAM" id="Phobius"/>
    </source>
</evidence>
<keyword evidence="1" id="KW-1133">Transmembrane helix</keyword>
<dbReference type="Proteomes" id="UP001374535">
    <property type="component" value="Chromosome 1"/>
</dbReference>
<reference evidence="2 3" key="1">
    <citation type="journal article" date="2023" name="Life. Sci Alliance">
        <title>Evolutionary insights into 3D genome organization and epigenetic landscape of Vigna mungo.</title>
        <authorList>
            <person name="Junaid A."/>
            <person name="Singh B."/>
            <person name="Bhatia S."/>
        </authorList>
    </citation>
    <scope>NUCLEOTIDE SEQUENCE [LARGE SCALE GENOMIC DNA]</scope>
    <source>
        <strain evidence="2">Urdbean</strain>
    </source>
</reference>